<name>A0A7J6N426_PEROL</name>
<comment type="caution">
    <text evidence="1">The sequence shown here is derived from an EMBL/GenBank/DDBJ whole genome shotgun (WGS) entry which is preliminary data.</text>
</comment>
<gene>
    <name evidence="1" type="ORF">FOZ60_016340</name>
</gene>
<dbReference type="Proteomes" id="UP000541610">
    <property type="component" value="Unassembled WGS sequence"/>
</dbReference>
<dbReference type="OrthoDB" id="10317805at2759"/>
<reference evidence="1 2" key="1">
    <citation type="submission" date="2020-04" db="EMBL/GenBank/DDBJ databases">
        <title>Perkinsus olseni comparative genomics.</title>
        <authorList>
            <person name="Bogema D.R."/>
        </authorList>
    </citation>
    <scope>NUCLEOTIDE SEQUENCE [LARGE SCALE GENOMIC DNA]</scope>
    <source>
        <strain evidence="1">00978-12</strain>
    </source>
</reference>
<organism evidence="1 2">
    <name type="scientific">Perkinsus olseni</name>
    <name type="common">Perkinsus atlanticus</name>
    <dbReference type="NCBI Taxonomy" id="32597"/>
    <lineage>
        <taxon>Eukaryota</taxon>
        <taxon>Sar</taxon>
        <taxon>Alveolata</taxon>
        <taxon>Perkinsozoa</taxon>
        <taxon>Perkinsea</taxon>
        <taxon>Perkinsida</taxon>
        <taxon>Perkinsidae</taxon>
        <taxon>Perkinsus</taxon>
    </lineage>
</organism>
<evidence type="ECO:0000313" key="2">
    <source>
        <dbReference type="Proteomes" id="UP000541610"/>
    </source>
</evidence>
<dbReference type="EMBL" id="JABANP010000867">
    <property type="protein sequence ID" value="KAF4678615.1"/>
    <property type="molecule type" value="Genomic_DNA"/>
</dbReference>
<accession>A0A7J6N426</accession>
<sequence length="320" mass="35409">MSTPSNKEVRDLFDRMTALSNKHGWLDLIDHYSTQCRDEKVVNFIRSFFAERRGWSNTAMIDPYAFSKVRTDESCLPLAVTQLRAQGLDGSKESTKVGTKVEDLEVITSLVDPAIVGTIITMMGNYNMTAVKAMKLFVNATLGISVGQCYVCSPPIIIGRNGTQIASAELEDTKVHGNSAAHKEELDGLVNWAKSFYGLLQSSIEGCAKCLVVPYAWAKNLKLLDIDDPEKVRYSPTTLYTRVGRYYCGLCGKFPQTEGMVNTHISGGYNSAKEHQHYHALTGALVDADYERIGDGNKDQWYLVGRPGFMANNKAVGDPR</sequence>
<protein>
    <submittedName>
        <fullName evidence="1">Uncharacterized protein</fullName>
    </submittedName>
</protein>
<proteinExistence type="predicted"/>
<evidence type="ECO:0000313" key="1">
    <source>
        <dbReference type="EMBL" id="KAF4678615.1"/>
    </source>
</evidence>
<dbReference type="AlphaFoldDB" id="A0A7J6N426"/>